<evidence type="ECO:0000313" key="14">
    <source>
        <dbReference type="EMBL" id="KAL3847909.1"/>
    </source>
</evidence>
<evidence type="ECO:0000256" key="5">
    <source>
        <dbReference type="ARBA" id="ARBA00022617"/>
    </source>
</evidence>
<keyword evidence="11" id="KW-0503">Monooxygenase</keyword>
<dbReference type="InterPro" id="IPR002401">
    <property type="entry name" value="Cyt_P450_E_grp-I"/>
</dbReference>
<keyword evidence="7" id="KW-0256">Endoplasmic reticulum</keyword>
<evidence type="ECO:0000256" key="4">
    <source>
        <dbReference type="ARBA" id="ARBA00010617"/>
    </source>
</evidence>
<accession>A0ABD3UEH7</accession>
<dbReference type="InterPro" id="IPR001128">
    <property type="entry name" value="Cyt_P450"/>
</dbReference>
<protein>
    <recommendedName>
        <fullName evidence="16">Cytochrome P450</fullName>
    </recommendedName>
</protein>
<evidence type="ECO:0000256" key="6">
    <source>
        <dbReference type="ARBA" id="ARBA00022723"/>
    </source>
</evidence>
<dbReference type="EMBL" id="JBJQND010000016">
    <property type="protein sequence ID" value="KAL3847909.1"/>
    <property type="molecule type" value="Genomic_DNA"/>
</dbReference>
<evidence type="ECO:0000313" key="15">
    <source>
        <dbReference type="Proteomes" id="UP001634394"/>
    </source>
</evidence>
<keyword evidence="12 13" id="KW-0472">Membrane</keyword>
<keyword evidence="5" id="KW-0349">Heme</keyword>
<dbReference type="Proteomes" id="UP001634394">
    <property type="component" value="Unassembled WGS sequence"/>
</dbReference>
<gene>
    <name evidence="14" type="ORF">ACJMK2_018800</name>
</gene>
<dbReference type="FunFam" id="1.10.630.10:FF:000238">
    <property type="entry name" value="Cytochrome P450 2A6"/>
    <property type="match status" value="1"/>
</dbReference>
<dbReference type="SUPFAM" id="SSF48264">
    <property type="entry name" value="Cytochrome P450"/>
    <property type="match status" value="1"/>
</dbReference>
<evidence type="ECO:0008006" key="16">
    <source>
        <dbReference type="Google" id="ProtNLM"/>
    </source>
</evidence>
<reference evidence="14 15" key="1">
    <citation type="submission" date="2024-11" db="EMBL/GenBank/DDBJ databases">
        <title>Chromosome-level genome assembly of the freshwater bivalve Anodonta woodiana.</title>
        <authorList>
            <person name="Chen X."/>
        </authorList>
    </citation>
    <scope>NUCLEOTIDE SEQUENCE [LARGE SCALE GENOMIC DNA]</scope>
    <source>
        <strain evidence="14">MN2024</strain>
        <tissue evidence="14">Gills</tissue>
    </source>
</reference>
<comment type="cofactor">
    <cofactor evidence="1">
        <name>heme</name>
        <dbReference type="ChEBI" id="CHEBI:30413"/>
    </cofactor>
</comment>
<dbReference type="PANTHER" id="PTHR24300">
    <property type="entry name" value="CYTOCHROME P450 508A4-RELATED"/>
    <property type="match status" value="1"/>
</dbReference>
<dbReference type="InterPro" id="IPR050182">
    <property type="entry name" value="Cytochrome_P450_fam2"/>
</dbReference>
<dbReference type="PANTHER" id="PTHR24300:SF403">
    <property type="entry name" value="CYTOCHROME P450 306A1"/>
    <property type="match status" value="1"/>
</dbReference>
<evidence type="ECO:0000256" key="11">
    <source>
        <dbReference type="ARBA" id="ARBA00023033"/>
    </source>
</evidence>
<evidence type="ECO:0000256" key="10">
    <source>
        <dbReference type="ARBA" id="ARBA00023004"/>
    </source>
</evidence>
<dbReference type="AlphaFoldDB" id="A0ABD3UEH7"/>
<evidence type="ECO:0000256" key="13">
    <source>
        <dbReference type="SAM" id="Phobius"/>
    </source>
</evidence>
<dbReference type="GO" id="GO:0005789">
    <property type="term" value="C:endoplasmic reticulum membrane"/>
    <property type="evidence" value="ECO:0007669"/>
    <property type="project" value="UniProtKB-SubCell"/>
</dbReference>
<keyword evidence="8" id="KW-0492">Microsome</keyword>
<comment type="subcellular location">
    <subcellularLocation>
        <location evidence="3">Endoplasmic reticulum membrane</location>
        <topology evidence="3">Peripheral membrane protein</topology>
    </subcellularLocation>
    <subcellularLocation>
        <location evidence="2">Microsome membrane</location>
        <topology evidence="2">Peripheral membrane protein</topology>
    </subcellularLocation>
</comment>
<feature type="transmembrane region" description="Helical" evidence="13">
    <location>
        <begin position="12"/>
        <end position="28"/>
    </location>
</feature>
<dbReference type="Gene3D" id="1.10.630.10">
    <property type="entry name" value="Cytochrome P450"/>
    <property type="match status" value="1"/>
</dbReference>
<keyword evidence="10" id="KW-0408">Iron</keyword>
<dbReference type="PRINTS" id="PR00463">
    <property type="entry name" value="EP450I"/>
</dbReference>
<evidence type="ECO:0000256" key="9">
    <source>
        <dbReference type="ARBA" id="ARBA00023002"/>
    </source>
</evidence>
<proteinExistence type="inferred from homology"/>
<evidence type="ECO:0000256" key="2">
    <source>
        <dbReference type="ARBA" id="ARBA00004174"/>
    </source>
</evidence>
<comment type="caution">
    <text evidence="14">The sequence shown here is derived from an EMBL/GenBank/DDBJ whole genome shotgun (WGS) entry which is preliminary data.</text>
</comment>
<sequence length="293" mass="34084">MEPSEHDLYLNPISIGLLFLAILTLWIYKRQGRKKLPPGPWYIPFIGNVWELAVDPDLRKSLRRLHKQYGDIYRLYMGPKLAVVISGYEAIKEVFVKRGGEFSDRPDILITSLIREKQGILSSSGELWKEHRTFILTTLRNFGFGKTSLEGKIQTEVTILLSDIEKINEKPFRILYLVQTSVSNVINAMVFGGHFNHGDARFAKLMQMQEENLENNGPKNVVAFFPFLRFLPGDLFHVKKTLRNVRYEEIFIDDLIDKHIENFDENKMEDFIDAFLLEMKNNRDCTNCTFTSE</sequence>
<dbReference type="GO" id="GO:0004497">
    <property type="term" value="F:monooxygenase activity"/>
    <property type="evidence" value="ECO:0007669"/>
    <property type="project" value="UniProtKB-KW"/>
</dbReference>
<comment type="similarity">
    <text evidence="4">Belongs to the cytochrome P450 family.</text>
</comment>
<evidence type="ECO:0000256" key="1">
    <source>
        <dbReference type="ARBA" id="ARBA00001971"/>
    </source>
</evidence>
<evidence type="ECO:0000256" key="7">
    <source>
        <dbReference type="ARBA" id="ARBA00022824"/>
    </source>
</evidence>
<dbReference type="InterPro" id="IPR036396">
    <property type="entry name" value="Cyt_P450_sf"/>
</dbReference>
<keyword evidence="9" id="KW-0560">Oxidoreductase</keyword>
<keyword evidence="6" id="KW-0479">Metal-binding</keyword>
<dbReference type="Pfam" id="PF00067">
    <property type="entry name" value="p450"/>
    <property type="match status" value="1"/>
</dbReference>
<keyword evidence="13" id="KW-1133">Transmembrane helix</keyword>
<keyword evidence="13" id="KW-0812">Transmembrane</keyword>
<keyword evidence="15" id="KW-1185">Reference proteome</keyword>
<evidence type="ECO:0000256" key="3">
    <source>
        <dbReference type="ARBA" id="ARBA00004406"/>
    </source>
</evidence>
<dbReference type="GO" id="GO:0046872">
    <property type="term" value="F:metal ion binding"/>
    <property type="evidence" value="ECO:0007669"/>
    <property type="project" value="UniProtKB-KW"/>
</dbReference>
<name>A0ABD3UEH7_SINWO</name>
<organism evidence="14 15">
    <name type="scientific">Sinanodonta woodiana</name>
    <name type="common">Chinese pond mussel</name>
    <name type="synonym">Anodonta woodiana</name>
    <dbReference type="NCBI Taxonomy" id="1069815"/>
    <lineage>
        <taxon>Eukaryota</taxon>
        <taxon>Metazoa</taxon>
        <taxon>Spiralia</taxon>
        <taxon>Lophotrochozoa</taxon>
        <taxon>Mollusca</taxon>
        <taxon>Bivalvia</taxon>
        <taxon>Autobranchia</taxon>
        <taxon>Heteroconchia</taxon>
        <taxon>Palaeoheterodonta</taxon>
        <taxon>Unionida</taxon>
        <taxon>Unionoidea</taxon>
        <taxon>Unionidae</taxon>
        <taxon>Unioninae</taxon>
        <taxon>Sinanodonta</taxon>
    </lineage>
</organism>
<evidence type="ECO:0000256" key="8">
    <source>
        <dbReference type="ARBA" id="ARBA00022848"/>
    </source>
</evidence>
<evidence type="ECO:0000256" key="12">
    <source>
        <dbReference type="ARBA" id="ARBA00023136"/>
    </source>
</evidence>